<evidence type="ECO:0000256" key="3">
    <source>
        <dbReference type="ARBA" id="ARBA00022630"/>
    </source>
</evidence>
<dbReference type="Proteomes" id="UP000008983">
    <property type="component" value="Unassembled WGS sequence"/>
</dbReference>
<dbReference type="EMBL" id="GL984375">
    <property type="protein sequence ID" value="EGR27288.1"/>
    <property type="molecule type" value="Genomic_DNA"/>
</dbReference>
<evidence type="ECO:0000256" key="6">
    <source>
        <dbReference type="ARBA" id="ARBA00023002"/>
    </source>
</evidence>
<evidence type="ECO:0000256" key="7">
    <source>
        <dbReference type="ARBA" id="ARBA00023157"/>
    </source>
</evidence>
<evidence type="ECO:0000256" key="8">
    <source>
        <dbReference type="ARBA" id="ARBA00023284"/>
    </source>
</evidence>
<evidence type="ECO:0000256" key="2">
    <source>
        <dbReference type="ARBA" id="ARBA00007532"/>
    </source>
</evidence>
<keyword evidence="4 9" id="KW-0274">FAD</keyword>
<dbReference type="GO" id="GO:0034599">
    <property type="term" value="P:cellular response to oxidative stress"/>
    <property type="evidence" value="ECO:0007669"/>
    <property type="project" value="TreeGrafter"/>
</dbReference>
<evidence type="ECO:0000256" key="4">
    <source>
        <dbReference type="ARBA" id="ARBA00022827"/>
    </source>
</evidence>
<dbReference type="FunFam" id="3.30.390.30:FF:000004">
    <property type="entry name" value="Thioredoxin reductase 1, cytoplasmic"/>
    <property type="match status" value="1"/>
</dbReference>
<dbReference type="GO" id="GO:0004362">
    <property type="term" value="F:glutathione-disulfide reductase (NADPH) activity"/>
    <property type="evidence" value="ECO:0007669"/>
    <property type="project" value="UniProtKB-EC"/>
</dbReference>
<dbReference type="GO" id="GO:0006749">
    <property type="term" value="P:glutathione metabolic process"/>
    <property type="evidence" value="ECO:0007669"/>
    <property type="project" value="TreeGrafter"/>
</dbReference>
<dbReference type="Gene3D" id="3.30.390.30">
    <property type="match status" value="1"/>
</dbReference>
<dbReference type="GO" id="GO:0005829">
    <property type="term" value="C:cytosol"/>
    <property type="evidence" value="ECO:0007669"/>
    <property type="project" value="TreeGrafter"/>
</dbReference>
<protein>
    <submittedName>
        <fullName evidence="12">Thioredoxin reductase, putative</fullName>
        <ecNumber evidence="12">1.8.1.7</ecNumber>
    </submittedName>
</protein>
<name>G0R5G6_ICHMU</name>
<dbReference type="STRING" id="857967.G0R5G6"/>
<dbReference type="OMA" id="KYCVIST"/>
<evidence type="ECO:0000256" key="1">
    <source>
        <dbReference type="ARBA" id="ARBA00001974"/>
    </source>
</evidence>
<dbReference type="GO" id="GO:0050660">
    <property type="term" value="F:flavin adenine dinucleotide binding"/>
    <property type="evidence" value="ECO:0007669"/>
    <property type="project" value="InterPro"/>
</dbReference>
<dbReference type="eggNOG" id="KOG4716">
    <property type="taxonomic scope" value="Eukaryota"/>
</dbReference>
<keyword evidence="3 9" id="KW-0285">Flavoprotein</keyword>
<evidence type="ECO:0000256" key="9">
    <source>
        <dbReference type="RuleBase" id="RU003691"/>
    </source>
</evidence>
<keyword evidence="6 9" id="KW-0560">Oxidoreductase</keyword>
<dbReference type="RefSeq" id="XP_004024172.1">
    <property type="nucleotide sequence ID" value="XM_004024123.1"/>
</dbReference>
<keyword evidence="8 9" id="KW-0676">Redox-active center</keyword>
<dbReference type="InterPro" id="IPR036188">
    <property type="entry name" value="FAD/NAD-bd_sf"/>
</dbReference>
<gene>
    <name evidence="12" type="ORF">IMG5_198800</name>
</gene>
<dbReference type="PROSITE" id="PS00076">
    <property type="entry name" value="PYRIDINE_REDOX_1"/>
    <property type="match status" value="1"/>
</dbReference>
<evidence type="ECO:0000259" key="11">
    <source>
        <dbReference type="Pfam" id="PF07992"/>
    </source>
</evidence>
<dbReference type="AlphaFoldDB" id="G0R5G6"/>
<dbReference type="PRINTS" id="PR00368">
    <property type="entry name" value="FADPNR"/>
</dbReference>
<comment type="similarity">
    <text evidence="2 9">Belongs to the class-I pyridine nucleotide-disulfide oxidoreductase family.</text>
</comment>
<feature type="domain" description="FAD/NAD(P)-binding" evidence="11">
    <location>
        <begin position="60"/>
        <end position="347"/>
    </location>
</feature>
<keyword evidence="13" id="KW-1185">Reference proteome</keyword>
<dbReference type="SUPFAM" id="SSF55424">
    <property type="entry name" value="FAD/NAD-linked reductases, dimerisation (C-terminal) domain"/>
    <property type="match status" value="1"/>
</dbReference>
<feature type="domain" description="Pyridine nucleotide-disulphide oxidoreductase dimerisation" evidence="10">
    <location>
        <begin position="386"/>
        <end position="502"/>
    </location>
</feature>
<keyword evidence="7" id="KW-1015">Disulfide bond</keyword>
<evidence type="ECO:0000259" key="10">
    <source>
        <dbReference type="Pfam" id="PF02852"/>
    </source>
</evidence>
<reference evidence="12 13" key="1">
    <citation type="submission" date="2011-07" db="EMBL/GenBank/DDBJ databases">
        <authorList>
            <person name="Coyne R."/>
            <person name="Brami D."/>
            <person name="Johnson J."/>
            <person name="Hostetler J."/>
            <person name="Hannick L."/>
            <person name="Clark T."/>
            <person name="Cassidy-Hanley D."/>
            <person name="Inman J."/>
        </authorList>
    </citation>
    <scope>NUCLEOTIDE SEQUENCE [LARGE SCALE GENOMIC DNA]</scope>
    <source>
        <strain evidence="12 13">G5</strain>
    </source>
</reference>
<dbReference type="InterPro" id="IPR012999">
    <property type="entry name" value="Pyr_OxRdtase_I_AS"/>
</dbReference>
<accession>G0R5G6</accession>
<comment type="cofactor">
    <cofactor evidence="1">
        <name>FAD</name>
        <dbReference type="ChEBI" id="CHEBI:57692"/>
    </cofactor>
</comment>
<evidence type="ECO:0000313" key="13">
    <source>
        <dbReference type="Proteomes" id="UP000008983"/>
    </source>
</evidence>
<dbReference type="GO" id="GO:0005739">
    <property type="term" value="C:mitochondrion"/>
    <property type="evidence" value="ECO:0007669"/>
    <property type="project" value="TreeGrafter"/>
</dbReference>
<sequence length="519" mass="58722">MFKIIKLPTLNQYVFSFLNQNKSTSSLYRFSSTVQLQGTINLNNLKTKPLIDQKINNKHYDVAIIGGGSGGLAFALEASKHNLKTVVFDYVEQSTQGNTWGLGGTCVNVGCIPKKLMHTSGLYKEILLNSPGYGFDLNQLNEGKLDSKHFIWENLVQNVQSYIKSINFGYKKQLVDKNIDYVNALATFYDKNTLVFSPKSQHISSYLQDNNLINQEKQEDLGKITADQIVIAVGGRPLILPDEQCKNSYKYGITSDDIFMQKCPPRKTLVVGGGYIAVECAGFLSTLGYHTSMMTRQLYLREFDQDIAYRIVYNLQKENGVNIVPTSLPSSIEKVDENLFKVKIVNQVTQQETEDYKGRFENELEQNKDINCVYFQKLKLDVNDFPTTIFTPTEYSCTGLSEEQSIKKYGEENIEVYHSKYTPLEEQISPRYDEDYNSLQRKAYAKIICNKLENDKIVGIHYLGPNAGEVMQGYAVAMKLGTTKFDLDRTIGIHPTTSEEFTGLNITKSSGEPYEKTSC</sequence>
<dbReference type="EC" id="1.8.1.7" evidence="12"/>
<dbReference type="Pfam" id="PF02852">
    <property type="entry name" value="Pyr_redox_dim"/>
    <property type="match status" value="1"/>
</dbReference>
<organism evidence="12 13">
    <name type="scientific">Ichthyophthirius multifiliis</name>
    <name type="common">White spot disease agent</name>
    <name type="synonym">Ich</name>
    <dbReference type="NCBI Taxonomy" id="5932"/>
    <lineage>
        <taxon>Eukaryota</taxon>
        <taxon>Sar</taxon>
        <taxon>Alveolata</taxon>
        <taxon>Ciliophora</taxon>
        <taxon>Intramacronucleata</taxon>
        <taxon>Oligohymenophorea</taxon>
        <taxon>Hymenostomatida</taxon>
        <taxon>Ophryoglenina</taxon>
        <taxon>Ichthyophthirius</taxon>
    </lineage>
</organism>
<dbReference type="InterPro" id="IPR016156">
    <property type="entry name" value="FAD/NAD-linked_Rdtase_dimer_sf"/>
</dbReference>
<dbReference type="InterPro" id="IPR023753">
    <property type="entry name" value="FAD/NAD-binding_dom"/>
</dbReference>
<dbReference type="OrthoDB" id="5956163at2759"/>
<keyword evidence="5" id="KW-0521">NADP</keyword>
<proteinExistence type="inferred from homology"/>
<dbReference type="InParanoid" id="G0R5G6"/>
<dbReference type="InterPro" id="IPR046952">
    <property type="entry name" value="GSHR/TRXR-like"/>
</dbReference>
<dbReference type="GO" id="GO:0045454">
    <property type="term" value="P:cell redox homeostasis"/>
    <property type="evidence" value="ECO:0007669"/>
    <property type="project" value="InterPro"/>
</dbReference>
<dbReference type="SUPFAM" id="SSF51905">
    <property type="entry name" value="FAD/NAD(P)-binding domain"/>
    <property type="match status" value="1"/>
</dbReference>
<evidence type="ECO:0000313" key="12">
    <source>
        <dbReference type="EMBL" id="EGR27288.1"/>
    </source>
</evidence>
<dbReference type="PANTHER" id="PTHR42737">
    <property type="entry name" value="GLUTATHIONE REDUCTASE"/>
    <property type="match status" value="1"/>
</dbReference>
<dbReference type="GeneID" id="14903347"/>
<dbReference type="Gene3D" id="3.50.50.60">
    <property type="entry name" value="FAD/NAD(P)-binding domain"/>
    <property type="match status" value="1"/>
</dbReference>
<dbReference type="Pfam" id="PF07992">
    <property type="entry name" value="Pyr_redox_2"/>
    <property type="match status" value="1"/>
</dbReference>
<dbReference type="PANTHER" id="PTHR42737:SF2">
    <property type="entry name" value="GLUTATHIONE REDUCTASE"/>
    <property type="match status" value="1"/>
</dbReference>
<evidence type="ECO:0000256" key="5">
    <source>
        <dbReference type="ARBA" id="ARBA00022857"/>
    </source>
</evidence>
<dbReference type="InterPro" id="IPR004099">
    <property type="entry name" value="Pyr_nucl-diS_OxRdtase_dimer"/>
</dbReference>
<dbReference type="PRINTS" id="PR00411">
    <property type="entry name" value="PNDRDTASEI"/>
</dbReference>